<protein>
    <recommendedName>
        <fullName evidence="2">DUF6533 domain-containing protein</fullName>
    </recommendedName>
</protein>
<reference evidence="3" key="1">
    <citation type="submission" date="2020-11" db="EMBL/GenBank/DDBJ databases">
        <authorList>
            <consortium name="DOE Joint Genome Institute"/>
            <person name="Ahrendt S."/>
            <person name="Riley R."/>
            <person name="Andreopoulos W."/>
            <person name="LaButti K."/>
            <person name="Pangilinan J."/>
            <person name="Ruiz-duenas F.J."/>
            <person name="Barrasa J.M."/>
            <person name="Sanchez-Garcia M."/>
            <person name="Camarero S."/>
            <person name="Miyauchi S."/>
            <person name="Serrano A."/>
            <person name="Linde D."/>
            <person name="Babiker R."/>
            <person name="Drula E."/>
            <person name="Ayuso-Fernandez I."/>
            <person name="Pacheco R."/>
            <person name="Padilla G."/>
            <person name="Ferreira P."/>
            <person name="Barriuso J."/>
            <person name="Kellner H."/>
            <person name="Castanera R."/>
            <person name="Alfaro M."/>
            <person name="Ramirez L."/>
            <person name="Pisabarro A.G."/>
            <person name="Kuo A."/>
            <person name="Tritt A."/>
            <person name="Lipzen A."/>
            <person name="He G."/>
            <person name="Yan M."/>
            <person name="Ng V."/>
            <person name="Cullen D."/>
            <person name="Martin F."/>
            <person name="Rosso M.-N."/>
            <person name="Henrissat B."/>
            <person name="Hibbett D."/>
            <person name="Martinez A.T."/>
            <person name="Grigoriev I.V."/>
        </authorList>
    </citation>
    <scope>NUCLEOTIDE SEQUENCE</scope>
    <source>
        <strain evidence="3">AH 44721</strain>
    </source>
</reference>
<keyword evidence="1" id="KW-0812">Transmembrane</keyword>
<feature type="domain" description="DUF6533" evidence="2">
    <location>
        <begin position="22"/>
        <end position="66"/>
    </location>
</feature>
<comment type="caution">
    <text evidence="3">The sequence shown here is derived from an EMBL/GenBank/DDBJ whole genome shotgun (WGS) entry which is preliminary data.</text>
</comment>
<sequence>MVNHGDPLVHHPVWESIHARQYISLSAVICLLWEHTLTLSQEYTFVWKSRLTVTKWLYLIMRYLSIACQLANHWMSSNLLSSTPLSKSACTSWFNFQASYATVVHSLFELILIVRVWVLYRRAGFVGVILACVYLCEQTLVWYTLWNADSTSSSMRLAC</sequence>
<dbReference type="Pfam" id="PF20151">
    <property type="entry name" value="DUF6533"/>
    <property type="match status" value="1"/>
</dbReference>
<dbReference type="OrthoDB" id="3020506at2759"/>
<dbReference type="Proteomes" id="UP000724874">
    <property type="component" value="Unassembled WGS sequence"/>
</dbReference>
<keyword evidence="1" id="KW-0472">Membrane</keyword>
<feature type="transmembrane region" description="Helical" evidence="1">
    <location>
        <begin position="96"/>
        <end position="118"/>
    </location>
</feature>
<name>A0A9P5TRA5_GYMJU</name>
<gene>
    <name evidence="3" type="ORF">CPB84DRAFT_210054</name>
</gene>
<organism evidence="3 4">
    <name type="scientific">Gymnopilus junonius</name>
    <name type="common">Spectacular rustgill mushroom</name>
    <name type="synonym">Gymnopilus spectabilis subsp. junonius</name>
    <dbReference type="NCBI Taxonomy" id="109634"/>
    <lineage>
        <taxon>Eukaryota</taxon>
        <taxon>Fungi</taxon>
        <taxon>Dikarya</taxon>
        <taxon>Basidiomycota</taxon>
        <taxon>Agaricomycotina</taxon>
        <taxon>Agaricomycetes</taxon>
        <taxon>Agaricomycetidae</taxon>
        <taxon>Agaricales</taxon>
        <taxon>Agaricineae</taxon>
        <taxon>Hymenogastraceae</taxon>
        <taxon>Gymnopilus</taxon>
    </lineage>
</organism>
<evidence type="ECO:0000313" key="4">
    <source>
        <dbReference type="Proteomes" id="UP000724874"/>
    </source>
</evidence>
<dbReference type="InterPro" id="IPR045340">
    <property type="entry name" value="DUF6533"/>
</dbReference>
<keyword evidence="4" id="KW-1185">Reference proteome</keyword>
<keyword evidence="1" id="KW-1133">Transmembrane helix</keyword>
<dbReference type="AlphaFoldDB" id="A0A9P5TRA5"/>
<dbReference type="EMBL" id="JADNYJ010000012">
    <property type="protein sequence ID" value="KAF8908195.1"/>
    <property type="molecule type" value="Genomic_DNA"/>
</dbReference>
<evidence type="ECO:0000256" key="1">
    <source>
        <dbReference type="SAM" id="Phobius"/>
    </source>
</evidence>
<evidence type="ECO:0000313" key="3">
    <source>
        <dbReference type="EMBL" id="KAF8908195.1"/>
    </source>
</evidence>
<evidence type="ECO:0000259" key="2">
    <source>
        <dbReference type="Pfam" id="PF20151"/>
    </source>
</evidence>
<feature type="transmembrane region" description="Helical" evidence="1">
    <location>
        <begin position="125"/>
        <end position="145"/>
    </location>
</feature>
<proteinExistence type="predicted"/>
<accession>A0A9P5TRA5</accession>